<dbReference type="STRING" id="313596.RB2501_13694"/>
<gene>
    <name evidence="2" type="ordered locus">RB2501_13694</name>
</gene>
<dbReference type="Pfam" id="PF14542">
    <property type="entry name" value="Acetyltransf_CG"/>
    <property type="match status" value="1"/>
</dbReference>
<dbReference type="InterPro" id="IPR045057">
    <property type="entry name" value="Gcn5-rel_NAT"/>
</dbReference>
<dbReference type="Gene3D" id="3.40.630.30">
    <property type="match status" value="1"/>
</dbReference>
<dbReference type="PROSITE" id="PS51729">
    <property type="entry name" value="GNAT_YJDJ"/>
    <property type="match status" value="1"/>
</dbReference>
<name>A4CKI6_ROBBH</name>
<dbReference type="AlphaFoldDB" id="A4CKI6"/>
<keyword evidence="3" id="KW-1185">Reference proteome</keyword>
<dbReference type="PANTHER" id="PTHR31435">
    <property type="entry name" value="PROTEIN NATD1"/>
    <property type="match status" value="1"/>
</dbReference>
<dbReference type="InterPro" id="IPR031165">
    <property type="entry name" value="GNAT_YJDJ"/>
</dbReference>
<reference evidence="2 3" key="1">
    <citation type="journal article" date="2009" name="J. Bacteriol.">
        <title>Complete genome sequence of Robiginitalea biformata HTCC2501.</title>
        <authorList>
            <person name="Oh H.M."/>
            <person name="Giovannoni S.J."/>
            <person name="Lee K."/>
            <person name="Ferriera S."/>
            <person name="Johnson J."/>
            <person name="Cho J.C."/>
        </authorList>
    </citation>
    <scope>NUCLEOTIDE SEQUENCE [LARGE SCALE GENOMIC DNA]</scope>
    <source>
        <strain evidence="3">ATCC BAA-864 / HTCC2501 / KCTC 12146</strain>
    </source>
</reference>
<evidence type="ECO:0000313" key="2">
    <source>
        <dbReference type="EMBL" id="EAR15385.1"/>
    </source>
</evidence>
<protein>
    <recommendedName>
        <fullName evidence="1">N-acetyltransferase domain-containing protein</fullName>
    </recommendedName>
</protein>
<organism evidence="2 3">
    <name type="scientific">Robiginitalea biformata (strain ATCC BAA-864 / DSM 15991 / KCTC 12146 / HTCC2501)</name>
    <dbReference type="NCBI Taxonomy" id="313596"/>
    <lineage>
        <taxon>Bacteria</taxon>
        <taxon>Pseudomonadati</taxon>
        <taxon>Bacteroidota</taxon>
        <taxon>Flavobacteriia</taxon>
        <taxon>Flavobacteriales</taxon>
        <taxon>Flavobacteriaceae</taxon>
        <taxon>Robiginitalea</taxon>
    </lineage>
</organism>
<evidence type="ECO:0000313" key="3">
    <source>
        <dbReference type="Proteomes" id="UP000009049"/>
    </source>
</evidence>
<evidence type="ECO:0000259" key="1">
    <source>
        <dbReference type="PROSITE" id="PS51729"/>
    </source>
</evidence>
<feature type="domain" description="N-acetyltransferase" evidence="1">
    <location>
        <begin position="12"/>
        <end position="97"/>
    </location>
</feature>
<dbReference type="InterPro" id="IPR016181">
    <property type="entry name" value="Acyl_CoA_acyltransferase"/>
</dbReference>
<dbReference type="SUPFAM" id="SSF55729">
    <property type="entry name" value="Acyl-CoA N-acyltransferases (Nat)"/>
    <property type="match status" value="1"/>
</dbReference>
<accession>A4CKI6</accession>
<dbReference type="KEGG" id="rbi:RB2501_13694"/>
<dbReference type="Proteomes" id="UP000009049">
    <property type="component" value="Chromosome"/>
</dbReference>
<proteinExistence type="predicted"/>
<dbReference type="EMBL" id="CP001712">
    <property type="protein sequence ID" value="EAR15385.1"/>
    <property type="molecule type" value="Genomic_DNA"/>
</dbReference>
<dbReference type="HOGENOM" id="CLU_132888_0_2_10"/>
<dbReference type="eggNOG" id="COG2388">
    <property type="taxonomic scope" value="Bacteria"/>
</dbReference>
<dbReference type="PANTHER" id="PTHR31435:SF10">
    <property type="entry name" value="BSR4717 PROTEIN"/>
    <property type="match status" value="1"/>
</dbReference>
<sequence>MLKNNMATHTLIDNSEEKRYEFRIGDQAPRIEYIRTKDKIYLTHTEVPDELEGQGIGSSLVRAVLEDIEKKDLTLVPLCPFVAGYIKENPEWKKLVLKGINIE</sequence>